<feature type="region of interest" description="Disordered" evidence="1">
    <location>
        <begin position="280"/>
        <end position="300"/>
    </location>
</feature>
<proteinExistence type="predicted"/>
<feature type="domain" description="CAAX prenyl protease 2/Lysostaphin resistance protein A-like" evidence="3">
    <location>
        <begin position="137"/>
        <end position="244"/>
    </location>
</feature>
<dbReference type="KEGG" id="cmd:B841_06765"/>
<keyword evidence="2" id="KW-1133">Transmembrane helix</keyword>
<feature type="compositionally biased region" description="Basic and acidic residues" evidence="1">
    <location>
        <begin position="291"/>
        <end position="300"/>
    </location>
</feature>
<dbReference type="PANTHER" id="PTHR39430">
    <property type="entry name" value="MEMBRANE-ASSOCIATED PROTEASE-RELATED"/>
    <property type="match status" value="1"/>
</dbReference>
<gene>
    <name evidence="4" type="ORF">B841_06765</name>
</gene>
<dbReference type="EMBL" id="CP003924">
    <property type="protein sequence ID" value="AGS34826.1"/>
    <property type="molecule type" value="Genomic_DNA"/>
</dbReference>
<feature type="transmembrane region" description="Helical" evidence="2">
    <location>
        <begin position="131"/>
        <end position="150"/>
    </location>
</feature>
<reference evidence="4 5" key="1">
    <citation type="submission" date="2012-11" db="EMBL/GenBank/DDBJ databases">
        <title>The complete genome sequence of Corynebacterium maris Coryn-1 (=DSM 45190).</title>
        <authorList>
            <person name="Schaffert L."/>
            <person name="Albersmeier A."/>
            <person name="Kalinowski J."/>
            <person name="Ruckert C."/>
        </authorList>
    </citation>
    <scope>NUCLEOTIDE SEQUENCE [LARGE SCALE GENOMIC DNA]</scope>
    <source>
        <strain evidence="5">Coryn-1</strain>
    </source>
</reference>
<evidence type="ECO:0000256" key="2">
    <source>
        <dbReference type="SAM" id="Phobius"/>
    </source>
</evidence>
<dbReference type="GO" id="GO:0004175">
    <property type="term" value="F:endopeptidase activity"/>
    <property type="evidence" value="ECO:0007669"/>
    <property type="project" value="UniProtKB-ARBA"/>
</dbReference>
<dbReference type="PATRIC" id="fig|1224163.3.peg.1359"/>
<organism evidence="4 5">
    <name type="scientific">Corynebacterium maris DSM 45190</name>
    <dbReference type="NCBI Taxonomy" id="1224163"/>
    <lineage>
        <taxon>Bacteria</taxon>
        <taxon>Bacillati</taxon>
        <taxon>Actinomycetota</taxon>
        <taxon>Actinomycetes</taxon>
        <taxon>Mycobacteriales</taxon>
        <taxon>Corynebacteriaceae</taxon>
        <taxon>Corynebacterium</taxon>
    </lineage>
</organism>
<keyword evidence="2" id="KW-0812">Transmembrane</keyword>
<evidence type="ECO:0000259" key="3">
    <source>
        <dbReference type="Pfam" id="PF02517"/>
    </source>
</evidence>
<protein>
    <recommendedName>
        <fullName evidence="3">CAAX prenyl protease 2/Lysostaphin resistance protein A-like domain-containing protein</fullName>
    </recommendedName>
</protein>
<feature type="transmembrane region" description="Helical" evidence="2">
    <location>
        <begin position="21"/>
        <end position="40"/>
    </location>
</feature>
<evidence type="ECO:0000256" key="1">
    <source>
        <dbReference type="SAM" id="MobiDB-lite"/>
    </source>
</evidence>
<dbReference type="GO" id="GO:0080120">
    <property type="term" value="P:CAAX-box protein maturation"/>
    <property type="evidence" value="ECO:0007669"/>
    <property type="project" value="UniProtKB-ARBA"/>
</dbReference>
<accession>S5TIW1</accession>
<dbReference type="AlphaFoldDB" id="S5TIW1"/>
<feature type="transmembrane region" description="Helical" evidence="2">
    <location>
        <begin position="248"/>
        <end position="271"/>
    </location>
</feature>
<feature type="transmembrane region" description="Helical" evidence="2">
    <location>
        <begin position="90"/>
        <end position="111"/>
    </location>
</feature>
<evidence type="ECO:0000313" key="4">
    <source>
        <dbReference type="EMBL" id="AGS34826.1"/>
    </source>
</evidence>
<evidence type="ECO:0000313" key="5">
    <source>
        <dbReference type="Proteomes" id="UP000015388"/>
    </source>
</evidence>
<dbReference type="Pfam" id="PF02517">
    <property type="entry name" value="Rce1-like"/>
    <property type="match status" value="1"/>
</dbReference>
<dbReference type="HOGENOM" id="CLU_979503_0_0_11"/>
<name>S5TIW1_9CORY</name>
<feature type="transmembrane region" description="Helical" evidence="2">
    <location>
        <begin position="212"/>
        <end position="236"/>
    </location>
</feature>
<keyword evidence="2" id="KW-0472">Membrane</keyword>
<keyword evidence="5" id="KW-1185">Reference proteome</keyword>
<dbReference type="InterPro" id="IPR003675">
    <property type="entry name" value="Rce1/LyrA-like_dom"/>
</dbReference>
<dbReference type="PANTHER" id="PTHR39430:SF1">
    <property type="entry name" value="PROTEASE"/>
    <property type="match status" value="1"/>
</dbReference>
<dbReference type="RefSeq" id="WP_020934759.1">
    <property type="nucleotide sequence ID" value="NC_021915.1"/>
</dbReference>
<feature type="transmembrane region" description="Helical" evidence="2">
    <location>
        <begin position="60"/>
        <end position="78"/>
    </location>
</feature>
<dbReference type="Proteomes" id="UP000015388">
    <property type="component" value="Chromosome"/>
</dbReference>
<dbReference type="eggNOG" id="ENOG50349MA">
    <property type="taxonomic scope" value="Bacteria"/>
</dbReference>
<sequence length="300" mass="32389">MHRRQTSLTKTTASRGVSSGTLVLVVAVDLLVVALITWLFRTEVFTPVVDATAGLVNRTLLGNALPLALVVGLLIVRLGDLRARDIGLVWSRIPLGITVTASIWLLVQGIQAVSAQLLNGTVEPAAKWSEWGITPVLGALIGQLLGNALYEELVYRGFLFAQILLQLRRRWPTSAYRPLVAASLTSQALFAARHIPSALAEGMPAIDMALDLLRLIVLGILLALLYVRTANLFIVIGVHTLMNAPTALFSSVIIDASVLVILLAILLLCLWPGRKKRVNPNGPAEHVTPGPRREAPPRKS</sequence>